<keyword evidence="1" id="KW-0812">Transmembrane</keyword>
<dbReference type="eggNOG" id="ENOG50330AF">
    <property type="taxonomic scope" value="Bacteria"/>
</dbReference>
<dbReference type="OrthoDB" id="122075at2"/>
<dbReference type="HOGENOM" id="CLU_141051_0_0_0"/>
<evidence type="ECO:0000259" key="3">
    <source>
        <dbReference type="Pfam" id="PF23636"/>
    </source>
</evidence>
<feature type="transmembrane region" description="Helical" evidence="1">
    <location>
        <begin position="120"/>
        <end position="144"/>
    </location>
</feature>
<dbReference type="Pfam" id="PF13240">
    <property type="entry name" value="Zn_Ribbon_1"/>
    <property type="match status" value="1"/>
</dbReference>
<keyword evidence="1" id="KW-0472">Membrane</keyword>
<feature type="domain" description="DUF7144" evidence="3">
    <location>
        <begin position="47"/>
        <end position="128"/>
    </location>
</feature>
<dbReference type="STRING" id="234267.Acid_7413"/>
<gene>
    <name evidence="4" type="ordered locus">Acid_7413</name>
</gene>
<dbReference type="EMBL" id="CP000473">
    <property type="protein sequence ID" value="ABJ88322.1"/>
    <property type="molecule type" value="Genomic_DNA"/>
</dbReference>
<name>Q01PU8_SOLUE</name>
<proteinExistence type="predicted"/>
<accession>Q01PU8</accession>
<reference evidence="4" key="1">
    <citation type="submission" date="2006-10" db="EMBL/GenBank/DDBJ databases">
        <title>Complete sequence of Solibacter usitatus Ellin6076.</title>
        <authorList>
            <consortium name="US DOE Joint Genome Institute"/>
            <person name="Copeland A."/>
            <person name="Lucas S."/>
            <person name="Lapidus A."/>
            <person name="Barry K."/>
            <person name="Detter J.C."/>
            <person name="Glavina del Rio T."/>
            <person name="Hammon N."/>
            <person name="Israni S."/>
            <person name="Dalin E."/>
            <person name="Tice H."/>
            <person name="Pitluck S."/>
            <person name="Thompson L.S."/>
            <person name="Brettin T."/>
            <person name="Bruce D."/>
            <person name="Han C."/>
            <person name="Tapia R."/>
            <person name="Gilna P."/>
            <person name="Schmutz J."/>
            <person name="Larimer F."/>
            <person name="Land M."/>
            <person name="Hauser L."/>
            <person name="Kyrpides N."/>
            <person name="Mikhailova N."/>
            <person name="Janssen P.H."/>
            <person name="Kuske C.R."/>
            <person name="Richardson P."/>
        </authorList>
    </citation>
    <scope>NUCLEOTIDE SEQUENCE</scope>
    <source>
        <strain evidence="4">Ellin6076</strain>
    </source>
</reference>
<feature type="transmembrane region" description="Helical" evidence="1">
    <location>
        <begin position="84"/>
        <end position="108"/>
    </location>
</feature>
<dbReference type="InterPro" id="IPR055568">
    <property type="entry name" value="DUF7144"/>
</dbReference>
<evidence type="ECO:0000313" key="4">
    <source>
        <dbReference type="EMBL" id="ABJ88322.1"/>
    </source>
</evidence>
<keyword evidence="1" id="KW-1133">Transmembrane helix</keyword>
<protein>
    <recommendedName>
        <fullName evidence="5">Zinc-ribbon domain-containing protein</fullName>
    </recommendedName>
</protein>
<dbReference type="KEGG" id="sus:Acid_7413"/>
<evidence type="ECO:0008006" key="5">
    <source>
        <dbReference type="Google" id="ProtNLM"/>
    </source>
</evidence>
<dbReference type="InterPro" id="IPR026870">
    <property type="entry name" value="Zinc_ribbon_dom"/>
</dbReference>
<feature type="domain" description="Zinc-ribbon" evidence="2">
    <location>
        <begin position="2"/>
        <end position="22"/>
    </location>
</feature>
<evidence type="ECO:0000259" key="2">
    <source>
        <dbReference type="Pfam" id="PF13240"/>
    </source>
</evidence>
<dbReference type="Pfam" id="PF23636">
    <property type="entry name" value="DUF7144"/>
    <property type="match status" value="1"/>
</dbReference>
<sequence>MFCDRCGTNLPGDVRFCPTCGRQFGAAAPIPPSAPVNRVSGNLRTLGILWIVYSAFRVIPGLFLRSLGDFGFPFIDHAPFFVHGILRTVGGVFIVTGVLGLIAGWGLLERQSWARILAIVLAFLSVIHFPLGTAIGAYTLWVLLPSSSEQEYQRIARS</sequence>
<evidence type="ECO:0000256" key="1">
    <source>
        <dbReference type="SAM" id="Phobius"/>
    </source>
</evidence>
<dbReference type="AlphaFoldDB" id="Q01PU8"/>
<organism evidence="4">
    <name type="scientific">Solibacter usitatus (strain Ellin6076)</name>
    <dbReference type="NCBI Taxonomy" id="234267"/>
    <lineage>
        <taxon>Bacteria</taxon>
        <taxon>Pseudomonadati</taxon>
        <taxon>Acidobacteriota</taxon>
        <taxon>Terriglobia</taxon>
        <taxon>Bryobacterales</taxon>
        <taxon>Solibacteraceae</taxon>
        <taxon>Candidatus Solibacter</taxon>
    </lineage>
</organism>
<dbReference type="InParanoid" id="Q01PU8"/>
<feature type="transmembrane region" description="Helical" evidence="1">
    <location>
        <begin position="46"/>
        <end position="64"/>
    </location>
</feature>